<evidence type="ECO:0000313" key="3">
    <source>
        <dbReference type="Proteomes" id="UP000307217"/>
    </source>
</evidence>
<dbReference type="SUPFAM" id="SSF52833">
    <property type="entry name" value="Thioredoxin-like"/>
    <property type="match status" value="1"/>
</dbReference>
<dbReference type="InterPro" id="IPR036249">
    <property type="entry name" value="Thioredoxin-like_sf"/>
</dbReference>
<evidence type="ECO:0008006" key="4">
    <source>
        <dbReference type="Google" id="ProtNLM"/>
    </source>
</evidence>
<dbReference type="RefSeq" id="WP_138589449.1">
    <property type="nucleotide sequence ID" value="NZ_PNBX01000001.1"/>
</dbReference>
<keyword evidence="1" id="KW-0732">Signal</keyword>
<dbReference type="Proteomes" id="UP000307217">
    <property type="component" value="Unassembled WGS sequence"/>
</dbReference>
<protein>
    <recommendedName>
        <fullName evidence="4">Thioredoxin domain-containing protein</fullName>
    </recommendedName>
</protein>
<organism evidence="2 3">
    <name type="scientific">Pseudoalteromonas aurantia</name>
    <dbReference type="NCBI Taxonomy" id="43654"/>
    <lineage>
        <taxon>Bacteria</taxon>
        <taxon>Pseudomonadati</taxon>
        <taxon>Pseudomonadota</taxon>
        <taxon>Gammaproteobacteria</taxon>
        <taxon>Alteromonadales</taxon>
        <taxon>Pseudoalteromonadaceae</taxon>
        <taxon>Pseudoalteromonas</taxon>
    </lineage>
</organism>
<sequence>MTCFHYLPLCFFLFVTHLPAYALTLPERGPVEVVFINLWDEYYAPTTLPAVKADVIRIYVQPDINIDAHVVSQFVKSNPQFKGLEIDKNQRLALSLGVWKTPSQVFIFDGKAKKISYLGTDKSDTTISHDGIIDALPVSKPVTLTDSDGNSHVFGQNSPAQVLFFSDALCPFQHLPLCEKKIAANNQLANITTLPVTTIIKPFYISMDDVRAYKRRFSLTHPVVLDQKNQLFQKYQVTSLPYWIVLNDQDEVAFRGAKPPKHL</sequence>
<name>A0A5S3VEB8_9GAMM</name>
<proteinExistence type="predicted"/>
<reference evidence="2 3" key="1">
    <citation type="submission" date="2018-01" db="EMBL/GenBank/DDBJ databases">
        <authorList>
            <person name="Paulsen S."/>
            <person name="Gram L.K."/>
        </authorList>
    </citation>
    <scope>NUCLEOTIDE SEQUENCE [LARGE SCALE GENOMIC DNA]</scope>
    <source>
        <strain evidence="2 3">S3790</strain>
    </source>
</reference>
<evidence type="ECO:0000313" key="2">
    <source>
        <dbReference type="EMBL" id="TMO70713.1"/>
    </source>
</evidence>
<dbReference type="OrthoDB" id="6119231at2"/>
<feature type="chain" id="PRO_5024324511" description="Thioredoxin domain-containing protein" evidence="1">
    <location>
        <begin position="23"/>
        <end position="263"/>
    </location>
</feature>
<dbReference type="EMBL" id="PNBX01000001">
    <property type="protein sequence ID" value="TMO70713.1"/>
    <property type="molecule type" value="Genomic_DNA"/>
</dbReference>
<comment type="caution">
    <text evidence="2">The sequence shown here is derived from an EMBL/GenBank/DDBJ whole genome shotgun (WGS) entry which is preliminary data.</text>
</comment>
<dbReference type="AlphaFoldDB" id="A0A5S3VEB8"/>
<feature type="signal peptide" evidence="1">
    <location>
        <begin position="1"/>
        <end position="22"/>
    </location>
</feature>
<dbReference type="Gene3D" id="3.40.30.10">
    <property type="entry name" value="Glutaredoxin"/>
    <property type="match status" value="1"/>
</dbReference>
<gene>
    <name evidence="2" type="ORF">CWC19_00255</name>
</gene>
<reference evidence="3" key="2">
    <citation type="submission" date="2019-06" db="EMBL/GenBank/DDBJ databases">
        <title>Co-occurence of chitin degradation, pigmentation and bioactivity in marine Pseudoalteromonas.</title>
        <authorList>
            <person name="Sonnenschein E.C."/>
            <person name="Bech P.K."/>
        </authorList>
    </citation>
    <scope>NUCLEOTIDE SEQUENCE [LARGE SCALE GENOMIC DNA]</scope>
    <source>
        <strain evidence="3">S3790</strain>
    </source>
</reference>
<evidence type="ECO:0000256" key="1">
    <source>
        <dbReference type="SAM" id="SignalP"/>
    </source>
</evidence>
<accession>A0A5S3VEB8</accession>